<dbReference type="Gene3D" id="2.170.140.10">
    <property type="entry name" value="Chitin binding domain"/>
    <property type="match status" value="1"/>
</dbReference>
<keyword evidence="4" id="KW-1185">Reference proteome</keyword>
<dbReference type="AlphaFoldDB" id="B5GUK8"/>
<evidence type="ECO:0000259" key="2">
    <source>
        <dbReference type="Pfam" id="PF01607"/>
    </source>
</evidence>
<sequence length="251" mass="24776">MADVSFPPAGRRPPGRPGPITRVLPATGTGGRPGVSLGAEGARGAGRMMRSALMTGICRIRRRGGVLFAAAAIVLAAAGPAPATSAGGRSAGYPCGGWTRTADGSTPANFETCAGGTTVVSPCPAGLLYRVDADLCDYPANVRQAPTGLAAGTARLRLLPLPPGVSGLTATLTLTGGRPVPDATIAFTTVTGQPLCSAVTDGTGHASCDTDGLVQSIGELLAGYQAVFTPAEANGITNLAPAQAAGTVTLL</sequence>
<evidence type="ECO:0000313" key="3">
    <source>
        <dbReference type="EMBL" id="EFG03714.2"/>
    </source>
</evidence>
<gene>
    <name evidence="3" type="ORF">SCLAV_p0223</name>
</gene>
<dbReference type="SUPFAM" id="SSF57625">
    <property type="entry name" value="Invertebrate chitin-binding proteins"/>
    <property type="match status" value="1"/>
</dbReference>
<protein>
    <recommendedName>
        <fullName evidence="2">Chitin-binding type-2 domain-containing protein</fullName>
    </recommendedName>
</protein>
<organism evidence="3 4">
    <name type="scientific">Streptomyces clavuligerus</name>
    <dbReference type="NCBI Taxonomy" id="1901"/>
    <lineage>
        <taxon>Bacteria</taxon>
        <taxon>Bacillati</taxon>
        <taxon>Actinomycetota</taxon>
        <taxon>Actinomycetes</taxon>
        <taxon>Kitasatosporales</taxon>
        <taxon>Streptomycetaceae</taxon>
        <taxon>Streptomyces</taxon>
    </lineage>
</organism>
<dbReference type="InterPro" id="IPR036508">
    <property type="entry name" value="Chitin-bd_dom_sf"/>
</dbReference>
<dbReference type="InterPro" id="IPR002557">
    <property type="entry name" value="Chitin-bd_dom"/>
</dbReference>
<dbReference type="GO" id="GO:0008061">
    <property type="term" value="F:chitin binding"/>
    <property type="evidence" value="ECO:0007669"/>
    <property type="project" value="InterPro"/>
</dbReference>
<dbReference type="eggNOG" id="COG3391">
    <property type="taxonomic scope" value="Bacteria"/>
</dbReference>
<accession>B5GUK8</accession>
<feature type="domain" description="Chitin-binding type-2" evidence="2">
    <location>
        <begin position="108"/>
        <end position="142"/>
    </location>
</feature>
<reference evidence="3 4" key="1">
    <citation type="journal article" date="2010" name="Genome Biol. Evol.">
        <title>The sequence of a 1.8-mb bacterial linear plasmid reveals a rich evolutionary reservoir of secondary metabolic pathways.</title>
        <authorList>
            <person name="Medema M.H."/>
            <person name="Trefzer A."/>
            <person name="Kovalchuk A."/>
            <person name="van den Berg M."/>
            <person name="Mueller U."/>
            <person name="Heijne W."/>
            <person name="Wu L."/>
            <person name="Alam M.T."/>
            <person name="Ronning C.M."/>
            <person name="Nierman W.C."/>
            <person name="Bovenberg R.A.L."/>
            <person name="Breitling R."/>
            <person name="Takano E."/>
        </authorList>
    </citation>
    <scope>NUCLEOTIDE SEQUENCE [LARGE SCALE GENOMIC DNA]</scope>
    <source>
        <strain evidence="4">ATCC 27064 / DSM 738 / JCM 4710 / NBRC 13307 / NCIMB 12785 / NRRL 3585 / VKM Ac-602</strain>
        <plasmid evidence="3">pSCL4</plasmid>
    </source>
</reference>
<evidence type="ECO:0000313" key="4">
    <source>
        <dbReference type="Proteomes" id="UP000002357"/>
    </source>
</evidence>
<feature type="region of interest" description="Disordered" evidence="1">
    <location>
        <begin position="1"/>
        <end position="36"/>
    </location>
</feature>
<geneLocation type="plasmid" evidence="3 4">
    <name>pSCL4</name>
</geneLocation>
<dbReference type="EMBL" id="CM000914">
    <property type="protein sequence ID" value="EFG03714.2"/>
    <property type="molecule type" value="Genomic_DNA"/>
</dbReference>
<dbReference type="OrthoDB" id="3966221at2"/>
<proteinExistence type="predicted"/>
<name>B5GUK8_STRCL</name>
<dbReference type="Proteomes" id="UP000002357">
    <property type="component" value="Plasmid pSCL4"/>
</dbReference>
<dbReference type="GO" id="GO:0005576">
    <property type="term" value="C:extracellular region"/>
    <property type="evidence" value="ECO:0007669"/>
    <property type="project" value="InterPro"/>
</dbReference>
<dbReference type="Pfam" id="PF01607">
    <property type="entry name" value="CBM_14"/>
    <property type="match status" value="1"/>
</dbReference>
<keyword evidence="3" id="KW-0614">Plasmid</keyword>
<evidence type="ECO:0000256" key="1">
    <source>
        <dbReference type="SAM" id="MobiDB-lite"/>
    </source>
</evidence>